<dbReference type="EMBL" id="JAIXNE010000001">
    <property type="protein sequence ID" value="MCA6073893.1"/>
    <property type="molecule type" value="Genomic_DNA"/>
</dbReference>
<dbReference type="InterPro" id="IPR024213">
    <property type="entry name" value="DUF3822"/>
</dbReference>
<dbReference type="Pfam" id="PF12864">
    <property type="entry name" value="DUF3822"/>
    <property type="match status" value="1"/>
</dbReference>
<reference evidence="1" key="1">
    <citation type="submission" date="2021-09" db="EMBL/GenBank/DDBJ databases">
        <title>Fulvivirga sp. isolated from coastal sediment.</title>
        <authorList>
            <person name="Yu H."/>
        </authorList>
    </citation>
    <scope>NUCLEOTIDE SEQUENCE</scope>
    <source>
        <strain evidence="1">1062</strain>
    </source>
</reference>
<gene>
    <name evidence="1" type="ORF">LDX50_03385</name>
</gene>
<dbReference type="CDD" id="cd24013">
    <property type="entry name" value="ASKHA_ATPase_BT3980-like"/>
    <property type="match status" value="1"/>
</dbReference>
<evidence type="ECO:0000313" key="1">
    <source>
        <dbReference type="EMBL" id="MCA6073893.1"/>
    </source>
</evidence>
<dbReference type="Gene3D" id="3.30.420.260">
    <property type="match status" value="1"/>
</dbReference>
<accession>A0A9X1KUT4</accession>
<keyword evidence="2" id="KW-1185">Reference proteome</keyword>
<sequence>MESATATKFKLIHQVKDDKFDVDNLHQYNLLLQVGPRDLQIAVVDSVSNQCLILEDYILASVKSYAELQSLLEEIFENHHLLTAGFWKKVRIAVKNNKFSLVPSSLFVKTNLKEYLSLNSKINPEKEELLYYKHIQTDAICVFAVNKQMYNWFKSLYPNTELGFIHQSSALIEGVINYASQHSKNSMYLYIDRFKLHLVTLKNNKLEYYNQFVIKEFSEYIKYIMLVMKGLQREQQTSDVVLWGYLGRESAHYNEFYKYIKNISFGDRPNYLKYGYVFDEVQDHQYLDLYSIHLCD</sequence>
<evidence type="ECO:0000313" key="2">
    <source>
        <dbReference type="Proteomes" id="UP001139409"/>
    </source>
</evidence>
<dbReference type="Proteomes" id="UP001139409">
    <property type="component" value="Unassembled WGS sequence"/>
</dbReference>
<dbReference type="RefSeq" id="WP_225697003.1">
    <property type="nucleotide sequence ID" value="NZ_JAIXNE010000001.1"/>
</dbReference>
<comment type="caution">
    <text evidence="1">The sequence shown here is derived from an EMBL/GenBank/DDBJ whole genome shotgun (WGS) entry which is preliminary data.</text>
</comment>
<protein>
    <submittedName>
        <fullName evidence="1">DUF3822 family protein</fullName>
    </submittedName>
</protein>
<name>A0A9X1KUT4_9BACT</name>
<proteinExistence type="predicted"/>
<organism evidence="1 2">
    <name type="scientific">Fulvivirga sedimenti</name>
    <dbReference type="NCBI Taxonomy" id="2879465"/>
    <lineage>
        <taxon>Bacteria</taxon>
        <taxon>Pseudomonadati</taxon>
        <taxon>Bacteroidota</taxon>
        <taxon>Cytophagia</taxon>
        <taxon>Cytophagales</taxon>
        <taxon>Fulvivirgaceae</taxon>
        <taxon>Fulvivirga</taxon>
    </lineage>
</organism>
<dbReference type="AlphaFoldDB" id="A0A9X1KUT4"/>
<dbReference type="Gene3D" id="3.30.420.250">
    <property type="match status" value="1"/>
</dbReference>